<dbReference type="OMA" id="KAVIPCF"/>
<evidence type="ECO:0000313" key="2">
    <source>
        <dbReference type="Proteomes" id="UP000054270"/>
    </source>
</evidence>
<evidence type="ECO:0008006" key="3">
    <source>
        <dbReference type="Google" id="ProtNLM"/>
    </source>
</evidence>
<sequence length="469" mass="50721">MSATTTRSTWHLLPTELKLAVVESLTNGDIKSLSRVDQRTYQACVPALFKTVCLDNIEAMEAFLDAVPRGYLAYIENLDVCTAPANPRAMPMLARVRSDFIIALLSATPRLAALTLRVSGTLDNSIIAPFPYLQNLRKLSIANVGDEVRAPLSERLVVSIAFSIPHLTSFSLSRVTRSAMYASDLAGVSTYVPLATADVDIPTPVSPALPEGTPLSLPSILLLPTLKRLALKDTHLGDERWGTVTPRCRLEVLDLGACAHEEEAVNSACTARIVGAVGDSLNEVGIGSAIGGADDDAPLASLRRLHISPFFPLERVVDTMSALAASPVESVRIECFAEDVVDVCARVEEFLTLREGHERALREMRGAKPADTDAAEQGGWFARLRTIWVGVADDASTCDSTNCCEDEEEKEERHAAARRLEAFCAGLRLGGTVQDETPRFKIRSKTVEENGVVAPVTDVRRGKGRAMTL</sequence>
<keyword evidence="2" id="KW-1185">Reference proteome</keyword>
<reference evidence="2" key="1">
    <citation type="submission" date="2014-04" db="EMBL/GenBank/DDBJ databases">
        <title>Evolutionary Origins and Diversification of the Mycorrhizal Mutualists.</title>
        <authorList>
            <consortium name="DOE Joint Genome Institute"/>
            <consortium name="Mycorrhizal Genomics Consortium"/>
            <person name="Kohler A."/>
            <person name="Kuo A."/>
            <person name="Nagy L.G."/>
            <person name="Floudas D."/>
            <person name="Copeland A."/>
            <person name="Barry K.W."/>
            <person name="Cichocki N."/>
            <person name="Veneault-Fourrey C."/>
            <person name="LaButti K."/>
            <person name="Lindquist E.A."/>
            <person name="Lipzen A."/>
            <person name="Lundell T."/>
            <person name="Morin E."/>
            <person name="Murat C."/>
            <person name="Riley R."/>
            <person name="Ohm R."/>
            <person name="Sun H."/>
            <person name="Tunlid A."/>
            <person name="Henrissat B."/>
            <person name="Grigoriev I.V."/>
            <person name="Hibbett D.S."/>
            <person name="Martin F."/>
        </authorList>
    </citation>
    <scope>NUCLEOTIDE SEQUENCE [LARGE SCALE GENOMIC DNA]</scope>
    <source>
        <strain evidence="2">FD-334 SS-4</strain>
    </source>
</reference>
<proteinExistence type="predicted"/>
<dbReference type="EMBL" id="KN817526">
    <property type="protein sequence ID" value="KJA26897.1"/>
    <property type="molecule type" value="Genomic_DNA"/>
</dbReference>
<dbReference type="SUPFAM" id="SSF52047">
    <property type="entry name" value="RNI-like"/>
    <property type="match status" value="1"/>
</dbReference>
<dbReference type="Proteomes" id="UP000054270">
    <property type="component" value="Unassembled WGS sequence"/>
</dbReference>
<organism evidence="1 2">
    <name type="scientific">Hypholoma sublateritium (strain FD-334 SS-4)</name>
    <dbReference type="NCBI Taxonomy" id="945553"/>
    <lineage>
        <taxon>Eukaryota</taxon>
        <taxon>Fungi</taxon>
        <taxon>Dikarya</taxon>
        <taxon>Basidiomycota</taxon>
        <taxon>Agaricomycotina</taxon>
        <taxon>Agaricomycetes</taxon>
        <taxon>Agaricomycetidae</taxon>
        <taxon>Agaricales</taxon>
        <taxon>Agaricineae</taxon>
        <taxon>Strophariaceae</taxon>
        <taxon>Hypholoma</taxon>
    </lineage>
</organism>
<protein>
    <recommendedName>
        <fullName evidence="3">F-box domain-containing protein</fullName>
    </recommendedName>
</protein>
<dbReference type="AlphaFoldDB" id="A0A0D2LGZ0"/>
<dbReference type="OrthoDB" id="3235026at2759"/>
<accession>A0A0D2LGZ0</accession>
<dbReference type="Gene3D" id="3.80.10.10">
    <property type="entry name" value="Ribonuclease Inhibitor"/>
    <property type="match status" value="1"/>
</dbReference>
<gene>
    <name evidence="1" type="ORF">HYPSUDRAFT_132326</name>
</gene>
<dbReference type="InterPro" id="IPR032675">
    <property type="entry name" value="LRR_dom_sf"/>
</dbReference>
<name>A0A0D2LGZ0_HYPSF</name>
<evidence type="ECO:0000313" key="1">
    <source>
        <dbReference type="EMBL" id="KJA26897.1"/>
    </source>
</evidence>